<dbReference type="Proteomes" id="UP000528734">
    <property type="component" value="Unassembled WGS sequence"/>
</dbReference>
<protein>
    <submittedName>
        <fullName evidence="2">Uncharacterized protein</fullName>
    </submittedName>
</protein>
<reference evidence="2 3" key="1">
    <citation type="submission" date="2020-03" db="EMBL/GenBank/DDBJ databases">
        <title>Bradyrhizobium diversity isolated from nodules of Muelleranthus trifoliolatus.</title>
        <authorList>
            <person name="Klepa M."/>
            <person name="Helene L."/>
            <person name="Hungria M."/>
        </authorList>
    </citation>
    <scope>NUCLEOTIDE SEQUENCE [LARGE SCALE GENOMIC DNA]</scope>
    <source>
        <strain evidence="2 3">WSM 1744</strain>
    </source>
</reference>
<evidence type="ECO:0000256" key="1">
    <source>
        <dbReference type="SAM" id="MobiDB-lite"/>
    </source>
</evidence>
<keyword evidence="3" id="KW-1185">Reference proteome</keyword>
<organism evidence="2 3">
    <name type="scientific">Bradyrhizobium archetypum</name>
    <dbReference type="NCBI Taxonomy" id="2721160"/>
    <lineage>
        <taxon>Bacteria</taxon>
        <taxon>Pseudomonadati</taxon>
        <taxon>Pseudomonadota</taxon>
        <taxon>Alphaproteobacteria</taxon>
        <taxon>Hyphomicrobiales</taxon>
        <taxon>Nitrobacteraceae</taxon>
        <taxon>Bradyrhizobium</taxon>
    </lineage>
</organism>
<name>A0A7Y4H812_9BRAD</name>
<feature type="region of interest" description="Disordered" evidence="1">
    <location>
        <begin position="25"/>
        <end position="58"/>
    </location>
</feature>
<dbReference type="RefSeq" id="WP_171711279.1">
    <property type="nucleotide sequence ID" value="NZ_JAAVLW010000005.1"/>
</dbReference>
<feature type="compositionally biased region" description="Basic and acidic residues" evidence="1">
    <location>
        <begin position="25"/>
        <end position="34"/>
    </location>
</feature>
<gene>
    <name evidence="2" type="ORF">HCN50_19615</name>
</gene>
<comment type="caution">
    <text evidence="2">The sequence shown here is derived from an EMBL/GenBank/DDBJ whole genome shotgun (WGS) entry which is preliminary data.</text>
</comment>
<sequence>MADIITLNTTDFTIAEMFQAGYRDGRDSVDEQSRETANQQGLEDAHANRERTAGDTEWTDNGISVAATCTEQAAYGFGWDAGWRDEVEDEYRRGYAEGRFRRLVTPARSNSTQVDCAAACA</sequence>
<feature type="compositionally biased region" description="Basic and acidic residues" evidence="1">
    <location>
        <begin position="43"/>
        <end position="54"/>
    </location>
</feature>
<evidence type="ECO:0000313" key="2">
    <source>
        <dbReference type="EMBL" id="NOJ48432.1"/>
    </source>
</evidence>
<evidence type="ECO:0000313" key="3">
    <source>
        <dbReference type="Proteomes" id="UP000528734"/>
    </source>
</evidence>
<dbReference type="AlphaFoldDB" id="A0A7Y4H812"/>
<accession>A0A7Y4H812</accession>
<dbReference type="EMBL" id="JAAVLW010000005">
    <property type="protein sequence ID" value="NOJ48432.1"/>
    <property type="molecule type" value="Genomic_DNA"/>
</dbReference>
<proteinExistence type="predicted"/>